<dbReference type="EMBL" id="FOVH01000005">
    <property type="protein sequence ID" value="SFO39709.1"/>
    <property type="molecule type" value="Genomic_DNA"/>
</dbReference>
<accession>A0A1I5GUU6</accession>
<dbReference type="Gene3D" id="3.30.1330.230">
    <property type="match status" value="2"/>
</dbReference>
<dbReference type="InterPro" id="IPR003776">
    <property type="entry name" value="YcaO-like_dom"/>
</dbReference>
<name>A0A1I5GUU6_9ACTN</name>
<keyword evidence="2" id="KW-0687">Ribonucleoprotein</keyword>
<gene>
    <name evidence="2" type="ORF">SAMN04489713_105418</name>
</gene>
<proteinExistence type="predicted"/>
<evidence type="ECO:0000313" key="2">
    <source>
        <dbReference type="EMBL" id="SFO39709.1"/>
    </source>
</evidence>
<dbReference type="PANTHER" id="PTHR37809:SF1">
    <property type="entry name" value="RIBOSOMAL PROTEIN S12 METHYLTHIOTRANSFERASE ACCESSORY FACTOR YCAO"/>
    <property type="match status" value="1"/>
</dbReference>
<dbReference type="OrthoDB" id="109999at2"/>
<dbReference type="PANTHER" id="PTHR37809">
    <property type="entry name" value="RIBOSOMAL PROTEIN S12 METHYLTHIOTRANSFERASE ACCESSORY FACTOR YCAO"/>
    <property type="match status" value="1"/>
</dbReference>
<dbReference type="Pfam" id="PF02624">
    <property type="entry name" value="YcaO"/>
    <property type="match status" value="1"/>
</dbReference>
<evidence type="ECO:0000259" key="1">
    <source>
        <dbReference type="PROSITE" id="PS51664"/>
    </source>
</evidence>
<dbReference type="InParanoid" id="A0A1I5GUU6"/>
<keyword evidence="2" id="KW-0808">Transferase</keyword>
<reference evidence="2 3" key="1">
    <citation type="submission" date="2016-10" db="EMBL/GenBank/DDBJ databases">
        <authorList>
            <person name="de Groot N.N."/>
        </authorList>
    </citation>
    <scope>NUCLEOTIDE SEQUENCE [LARGE SCALE GENOMIC DNA]</scope>
    <source>
        <strain evidence="2 3">DSM 43067</strain>
    </source>
</reference>
<keyword evidence="3" id="KW-1185">Reference proteome</keyword>
<dbReference type="STRING" id="1993.SAMN04489713_105418"/>
<dbReference type="AlphaFoldDB" id="A0A1I5GUU6"/>
<dbReference type="GO" id="GO:0005840">
    <property type="term" value="C:ribosome"/>
    <property type="evidence" value="ECO:0007669"/>
    <property type="project" value="UniProtKB-KW"/>
</dbReference>
<protein>
    <submittedName>
        <fullName evidence="2">Ribosomal protein S12 methylthiotransferase accessory factor</fullName>
    </submittedName>
</protein>
<dbReference type="GO" id="GO:0016740">
    <property type="term" value="F:transferase activity"/>
    <property type="evidence" value="ECO:0007669"/>
    <property type="project" value="UniProtKB-KW"/>
</dbReference>
<dbReference type="eggNOG" id="COG1944">
    <property type="taxonomic scope" value="Bacteria"/>
</dbReference>
<evidence type="ECO:0000313" key="3">
    <source>
        <dbReference type="Proteomes" id="UP000183413"/>
    </source>
</evidence>
<dbReference type="NCBIfam" id="TIGR00702">
    <property type="entry name" value="YcaO-type kinase domain"/>
    <property type="match status" value="1"/>
</dbReference>
<dbReference type="PROSITE" id="PS51664">
    <property type="entry name" value="YCAO"/>
    <property type="match status" value="1"/>
</dbReference>
<dbReference type="RefSeq" id="WP_021600459.1">
    <property type="nucleotide sequence ID" value="NZ_FOVH01000005.1"/>
</dbReference>
<organism evidence="2 3">
    <name type="scientific">Actinomadura madurae</name>
    <dbReference type="NCBI Taxonomy" id="1993"/>
    <lineage>
        <taxon>Bacteria</taxon>
        <taxon>Bacillati</taxon>
        <taxon>Actinomycetota</taxon>
        <taxon>Actinomycetes</taxon>
        <taxon>Streptosporangiales</taxon>
        <taxon>Thermomonosporaceae</taxon>
        <taxon>Actinomadura</taxon>
    </lineage>
</organism>
<feature type="domain" description="YcaO" evidence="1">
    <location>
        <begin position="63"/>
        <end position="385"/>
    </location>
</feature>
<sequence length="385" mass="41780">MRKTFRGGTDRAVALEESLARATALAEVAGITRLADITGLDRLGMPVHTAIRPAARSLAASQGKGLLPEAAKVSALMESLELWHAETHHLPFRFDSAADLRAAGEAVAEVEDLVHCACGKFRPGLPMRWVLGHDLPSGTATWVPYEVVHCDWRLPEVYGEHAFVNGSNGLASGNTLIEATVHGLCEVMERDAVAAFEDLGEAGEADRRVRAGSVGDPDCRALLDLLRASGVESVIFDCTSDLGLATFVCWMVEVDPPWYHPLPQAQGAGAHPRREIALLRALTEAAQARASVIAGSRDDIGWERYRWYFDQRERADIAGTLALPERRDFASIPHADHETFNADLEWLLELLAKAGARQAIAVDLTMAGIGLPVVKVVVPGLRWRP</sequence>
<keyword evidence="2" id="KW-0689">Ribosomal protein</keyword>
<dbReference type="Proteomes" id="UP000183413">
    <property type="component" value="Unassembled WGS sequence"/>
</dbReference>